<gene>
    <name evidence="2" type="ORF">ACFQ2K_06560</name>
</gene>
<dbReference type="InterPro" id="IPR018306">
    <property type="entry name" value="Phage_T5_Orf172_DNA-bd"/>
</dbReference>
<dbReference type="EMBL" id="JBHTGL010000008">
    <property type="protein sequence ID" value="MFD0622543.1"/>
    <property type="molecule type" value="Genomic_DNA"/>
</dbReference>
<dbReference type="Pfam" id="PF13455">
    <property type="entry name" value="MUG113"/>
    <property type="match status" value="1"/>
</dbReference>
<keyword evidence="3" id="KW-1185">Reference proteome</keyword>
<feature type="domain" description="Bacteriophage T5 Orf172 DNA-binding" evidence="1">
    <location>
        <begin position="14"/>
        <end position="87"/>
    </location>
</feature>
<dbReference type="SMART" id="SM00974">
    <property type="entry name" value="T5orf172"/>
    <property type="match status" value="1"/>
</dbReference>
<sequence>MEAGTGAWVYLVGAVEARPVKIGTASNVAARLSDLQCGSPVRLHVMWQTRGGRDLELALHQRFSDYRVHGEWFDFGEDHPVAIVATAAMELGHRAYPSAESPDVDALPLVPDVAEARRLAVLLREAFAQAGDPAVLTVAELLEHLRTAEPDTWRKWDGRPDRLAMAGRVMASIFRAARFDLASVRLRTPGRPTAYRLDQVLLAQPPPAPGAAEPEAVAVLGPAGVSAGRALGVQVEFTGIDYAERDYS</sequence>
<reference evidence="3" key="1">
    <citation type="journal article" date="2019" name="Int. J. Syst. Evol. Microbiol.">
        <title>The Global Catalogue of Microorganisms (GCM) 10K type strain sequencing project: providing services to taxonomists for standard genome sequencing and annotation.</title>
        <authorList>
            <consortium name="The Broad Institute Genomics Platform"/>
            <consortium name="The Broad Institute Genome Sequencing Center for Infectious Disease"/>
            <person name="Wu L."/>
            <person name="Ma J."/>
        </authorList>
    </citation>
    <scope>NUCLEOTIDE SEQUENCE [LARGE SCALE GENOMIC DNA]</scope>
    <source>
        <strain evidence="3">JCM 12607</strain>
    </source>
</reference>
<protein>
    <submittedName>
        <fullName evidence="2">GIY-YIG nuclease family protein</fullName>
    </submittedName>
</protein>
<accession>A0ABW2WNP8</accession>
<evidence type="ECO:0000313" key="2">
    <source>
        <dbReference type="EMBL" id="MFD0622543.1"/>
    </source>
</evidence>
<dbReference type="Proteomes" id="UP001596915">
    <property type="component" value="Unassembled WGS sequence"/>
</dbReference>
<evidence type="ECO:0000313" key="3">
    <source>
        <dbReference type="Proteomes" id="UP001596915"/>
    </source>
</evidence>
<name>A0ABW2WNP8_9ACTN</name>
<comment type="caution">
    <text evidence="2">The sequence shown here is derived from an EMBL/GenBank/DDBJ whole genome shotgun (WGS) entry which is preliminary data.</text>
</comment>
<organism evidence="2 3">
    <name type="scientific">Streptomyces sanglieri</name>
    <dbReference type="NCBI Taxonomy" id="193460"/>
    <lineage>
        <taxon>Bacteria</taxon>
        <taxon>Bacillati</taxon>
        <taxon>Actinomycetota</taxon>
        <taxon>Actinomycetes</taxon>
        <taxon>Kitasatosporales</taxon>
        <taxon>Streptomycetaceae</taxon>
        <taxon>Streptomyces</taxon>
    </lineage>
</organism>
<evidence type="ECO:0000259" key="1">
    <source>
        <dbReference type="SMART" id="SM00974"/>
    </source>
</evidence>
<proteinExistence type="predicted"/>